<reference evidence="2" key="2">
    <citation type="submission" date="2021-02" db="EMBL/GenBank/DDBJ databases">
        <title>Aspergillus puulaauensis MK2 genome sequence.</title>
        <authorList>
            <person name="Futagami T."/>
            <person name="Mori K."/>
            <person name="Kadooka C."/>
            <person name="Tanaka T."/>
        </authorList>
    </citation>
    <scope>NUCLEOTIDE SEQUENCE</scope>
    <source>
        <strain evidence="2">MK2</strain>
    </source>
</reference>
<proteinExistence type="predicted"/>
<dbReference type="RefSeq" id="XP_041551613.1">
    <property type="nucleotide sequence ID" value="XM_041698427.1"/>
</dbReference>
<dbReference type="OrthoDB" id="3556996at2759"/>
<reference evidence="2" key="1">
    <citation type="submission" date="2021-01" db="EMBL/GenBank/DDBJ databases">
        <authorList>
            <consortium name="Aspergillus puulaauensis MK2 genome sequencing consortium"/>
            <person name="Kazuki M."/>
            <person name="Futagami T."/>
        </authorList>
    </citation>
    <scope>NUCLEOTIDE SEQUENCE</scope>
    <source>
        <strain evidence="2">MK2</strain>
    </source>
</reference>
<dbReference type="KEGG" id="apuu:APUU_12247A"/>
<organism evidence="2 3">
    <name type="scientific">Aspergillus puulaauensis</name>
    <dbReference type="NCBI Taxonomy" id="1220207"/>
    <lineage>
        <taxon>Eukaryota</taxon>
        <taxon>Fungi</taxon>
        <taxon>Dikarya</taxon>
        <taxon>Ascomycota</taxon>
        <taxon>Pezizomycotina</taxon>
        <taxon>Eurotiomycetes</taxon>
        <taxon>Eurotiomycetidae</taxon>
        <taxon>Eurotiales</taxon>
        <taxon>Aspergillaceae</taxon>
        <taxon>Aspergillus</taxon>
    </lineage>
</organism>
<keyword evidence="3" id="KW-1185">Reference proteome</keyword>
<evidence type="ECO:0000313" key="2">
    <source>
        <dbReference type="EMBL" id="BCS19419.1"/>
    </source>
</evidence>
<evidence type="ECO:0000256" key="1">
    <source>
        <dbReference type="SAM" id="SignalP"/>
    </source>
</evidence>
<sequence length="216" mass="23129">MNILTITTGILSLSLPLSTSASISAPPGCPLPTWTVTSFTWHNGSHSLDCIHNAADIATKGCLHQNTWATPNETTCASIGGSWVNVCYTGMPNYSPWGYGPPQTLDIKFTDGPTCHDEYIGYRVHDIGNGESNCGYADRGMGRIISFYGSSNQDASTGHMEYILGAGHALACANGSRITYSGKTDFALNCVHDAFFNASCTAEPFEVPVLGFEWVE</sequence>
<gene>
    <name evidence="2" type="ORF">APUU_12247A</name>
</gene>
<dbReference type="AlphaFoldDB" id="A0A7R8AH95"/>
<keyword evidence="1" id="KW-0732">Signal</keyword>
<feature type="chain" id="PRO_5030944369" evidence="1">
    <location>
        <begin position="22"/>
        <end position="216"/>
    </location>
</feature>
<accession>A0A7R8AH95</accession>
<dbReference type="GeneID" id="64969424"/>
<evidence type="ECO:0000313" key="3">
    <source>
        <dbReference type="Proteomes" id="UP000654913"/>
    </source>
</evidence>
<dbReference type="Proteomes" id="UP000654913">
    <property type="component" value="Chromosome 1"/>
</dbReference>
<dbReference type="EMBL" id="AP024443">
    <property type="protein sequence ID" value="BCS19419.1"/>
    <property type="molecule type" value="Genomic_DNA"/>
</dbReference>
<name>A0A7R8AH95_9EURO</name>
<protein>
    <submittedName>
        <fullName evidence="2">Uncharacterized protein</fullName>
    </submittedName>
</protein>
<feature type="signal peptide" evidence="1">
    <location>
        <begin position="1"/>
        <end position="21"/>
    </location>
</feature>